<comment type="caution">
    <text evidence="4">The sequence shown here is derived from an EMBL/GenBank/DDBJ whole genome shotgun (WGS) entry which is preliminary data.</text>
</comment>
<evidence type="ECO:0000256" key="2">
    <source>
        <dbReference type="ARBA" id="ARBA00022679"/>
    </source>
</evidence>
<organism evidence="4 5">
    <name type="scientific">Micromonospora gifhornensis</name>
    <dbReference type="NCBI Taxonomy" id="84594"/>
    <lineage>
        <taxon>Bacteria</taxon>
        <taxon>Bacillati</taxon>
        <taxon>Actinomycetota</taxon>
        <taxon>Actinomycetes</taxon>
        <taxon>Micromonosporales</taxon>
        <taxon>Micromonosporaceae</taxon>
        <taxon>Micromonospora</taxon>
    </lineage>
</organism>
<protein>
    <submittedName>
        <fullName evidence="4">Methyltransferase</fullName>
    </submittedName>
</protein>
<dbReference type="Pfam" id="PF13649">
    <property type="entry name" value="Methyltransf_25"/>
    <property type="match status" value="1"/>
</dbReference>
<accession>A0ABQ4IHU9</accession>
<dbReference type="Proteomes" id="UP000647860">
    <property type="component" value="Unassembled WGS sequence"/>
</dbReference>
<keyword evidence="1 4" id="KW-0489">Methyltransferase</keyword>
<dbReference type="InterPro" id="IPR051052">
    <property type="entry name" value="Diverse_substrate_MTase"/>
</dbReference>
<dbReference type="CDD" id="cd02440">
    <property type="entry name" value="AdoMet_MTases"/>
    <property type="match status" value="1"/>
</dbReference>
<dbReference type="PANTHER" id="PTHR44942">
    <property type="entry name" value="METHYLTRANSF_11 DOMAIN-CONTAINING PROTEIN"/>
    <property type="match status" value="1"/>
</dbReference>
<name>A0ABQ4IHU9_9ACTN</name>
<proteinExistence type="predicted"/>
<sequence>MGCESVRVYDPTQFKGTARYYRQGRPPYSAQLGEVLAGELGLDGSGQLLDVGSGPGTVGLQLASLFAHVTLLEPDLDMLAEARTYAAAERVAGVDFVRATAEDLPHLALPPMRTVTFGQSFHRTDRVRVAEAVWHALEPGGAIVLIGHDPTRPAPRQLPDTPPVPHDDVDRLISAYLGPQRRSGARPATFYQAERFEQTLARTRFGRPRVVYAPGRPDIVRDVDGVIAGYLSMSFAAPHLFGSRLNAFIAELRVLLEQASPASGLFWDWPGDTEILIAERR</sequence>
<keyword evidence="5" id="KW-1185">Reference proteome</keyword>
<dbReference type="EMBL" id="BOPA01000027">
    <property type="protein sequence ID" value="GIJ17298.1"/>
    <property type="molecule type" value="Genomic_DNA"/>
</dbReference>
<gene>
    <name evidence="4" type="ORF">Vgi01_39820</name>
</gene>
<dbReference type="GO" id="GO:0008168">
    <property type="term" value="F:methyltransferase activity"/>
    <property type="evidence" value="ECO:0007669"/>
    <property type="project" value="UniProtKB-KW"/>
</dbReference>
<dbReference type="SUPFAM" id="SSF53335">
    <property type="entry name" value="S-adenosyl-L-methionine-dependent methyltransferases"/>
    <property type="match status" value="1"/>
</dbReference>
<dbReference type="PANTHER" id="PTHR44942:SF4">
    <property type="entry name" value="METHYLTRANSFERASE TYPE 11 DOMAIN-CONTAINING PROTEIN"/>
    <property type="match status" value="1"/>
</dbReference>
<reference evidence="4 5" key="1">
    <citation type="submission" date="2021-01" db="EMBL/GenBank/DDBJ databases">
        <title>Whole genome shotgun sequence of Verrucosispora gifhornensis NBRC 16317.</title>
        <authorList>
            <person name="Komaki H."/>
            <person name="Tamura T."/>
        </authorList>
    </citation>
    <scope>NUCLEOTIDE SEQUENCE [LARGE SCALE GENOMIC DNA]</scope>
    <source>
        <strain evidence="4 5">NBRC 16317</strain>
    </source>
</reference>
<dbReference type="InterPro" id="IPR041698">
    <property type="entry name" value="Methyltransf_25"/>
</dbReference>
<feature type="domain" description="Methyltransferase" evidence="3">
    <location>
        <begin position="49"/>
        <end position="141"/>
    </location>
</feature>
<dbReference type="InterPro" id="IPR029063">
    <property type="entry name" value="SAM-dependent_MTases_sf"/>
</dbReference>
<evidence type="ECO:0000313" key="4">
    <source>
        <dbReference type="EMBL" id="GIJ17298.1"/>
    </source>
</evidence>
<dbReference type="Gene3D" id="3.40.50.150">
    <property type="entry name" value="Vaccinia Virus protein VP39"/>
    <property type="match status" value="1"/>
</dbReference>
<evidence type="ECO:0000256" key="1">
    <source>
        <dbReference type="ARBA" id="ARBA00022603"/>
    </source>
</evidence>
<evidence type="ECO:0000313" key="5">
    <source>
        <dbReference type="Proteomes" id="UP000647860"/>
    </source>
</evidence>
<dbReference type="GO" id="GO:0032259">
    <property type="term" value="P:methylation"/>
    <property type="evidence" value="ECO:0007669"/>
    <property type="project" value="UniProtKB-KW"/>
</dbReference>
<keyword evidence="2" id="KW-0808">Transferase</keyword>
<evidence type="ECO:0000259" key="3">
    <source>
        <dbReference type="Pfam" id="PF13649"/>
    </source>
</evidence>